<evidence type="ECO:0000313" key="2">
    <source>
        <dbReference type="EMBL" id="SMG35019.1"/>
    </source>
</evidence>
<evidence type="ECO:0000313" key="3">
    <source>
        <dbReference type="Proteomes" id="UP000193834"/>
    </source>
</evidence>
<gene>
    <name evidence="2" type="ORF">SAMN06295960_1989</name>
</gene>
<dbReference type="Proteomes" id="UP000193834">
    <property type="component" value="Unassembled WGS sequence"/>
</dbReference>
<dbReference type="AlphaFoldDB" id="A0A1X7K2T4"/>
<accession>A0A1X7K2T4</accession>
<dbReference type="STRING" id="1852522.SAMN06295960_1989"/>
<keyword evidence="1" id="KW-1133">Transmembrane helix</keyword>
<feature type="transmembrane region" description="Helical" evidence="1">
    <location>
        <begin position="81"/>
        <end position="98"/>
    </location>
</feature>
<keyword evidence="1" id="KW-0812">Transmembrane</keyword>
<proteinExistence type="predicted"/>
<keyword evidence="1" id="KW-0472">Membrane</keyword>
<name>A0A1X7K2T4_9BACL</name>
<protein>
    <submittedName>
        <fullName evidence="2">Uncharacterized protein</fullName>
    </submittedName>
</protein>
<dbReference type="EMBL" id="FXAZ01000002">
    <property type="protein sequence ID" value="SMG35019.1"/>
    <property type="molecule type" value="Genomic_DNA"/>
</dbReference>
<feature type="transmembrane region" description="Helical" evidence="1">
    <location>
        <begin position="12"/>
        <end position="32"/>
    </location>
</feature>
<evidence type="ECO:0000256" key="1">
    <source>
        <dbReference type="SAM" id="Phobius"/>
    </source>
</evidence>
<keyword evidence="3" id="KW-1185">Reference proteome</keyword>
<organism evidence="2 3">
    <name type="scientific">Paenibacillus aquistagni</name>
    <dbReference type="NCBI Taxonomy" id="1852522"/>
    <lineage>
        <taxon>Bacteria</taxon>
        <taxon>Bacillati</taxon>
        <taxon>Bacillota</taxon>
        <taxon>Bacilli</taxon>
        <taxon>Bacillales</taxon>
        <taxon>Paenibacillaceae</taxon>
        <taxon>Paenibacillus</taxon>
    </lineage>
</organism>
<feature type="transmembrane region" description="Helical" evidence="1">
    <location>
        <begin position="44"/>
        <end position="61"/>
    </location>
</feature>
<sequence>MSKVVSAFYELLRILILLVLIMLVLGGGERYLYSLLYGEPRYNWFMALGNIMLFFILYRNYFQFKGWYKSKDNRKLNKHTTRISIIIAVGLIVIPTILNN</sequence>
<reference evidence="2 3" key="1">
    <citation type="submission" date="2017-04" db="EMBL/GenBank/DDBJ databases">
        <authorList>
            <person name="Afonso C.L."/>
            <person name="Miller P.J."/>
            <person name="Scott M.A."/>
            <person name="Spackman E."/>
            <person name="Goraichik I."/>
            <person name="Dimitrov K.M."/>
            <person name="Suarez D.L."/>
            <person name="Swayne D.E."/>
        </authorList>
    </citation>
    <scope>NUCLEOTIDE SEQUENCE [LARGE SCALE GENOMIC DNA]</scope>
    <source>
        <strain evidence="2 3">11</strain>
    </source>
</reference>